<dbReference type="PANTHER" id="PTHR10937">
    <property type="entry name" value="GLUCOSAMINE--FRUCTOSE-6-PHOSPHATE AMINOTRANSFERASE, ISOMERIZING"/>
    <property type="match status" value="1"/>
</dbReference>
<reference evidence="7 8" key="1">
    <citation type="submission" date="2020-08" db="EMBL/GenBank/DDBJ databases">
        <title>Genomic Encyclopedia of Type Strains, Phase IV (KMG-IV): sequencing the most valuable type-strain genomes for metagenomic binning, comparative biology and taxonomic classification.</title>
        <authorList>
            <person name="Goeker M."/>
        </authorList>
    </citation>
    <scope>NUCLEOTIDE SEQUENCE [LARGE SCALE GENOMIC DNA]</scope>
    <source>
        <strain evidence="7 8">DSM 26575</strain>
    </source>
</reference>
<evidence type="ECO:0000313" key="7">
    <source>
        <dbReference type="EMBL" id="MBB3966076.1"/>
    </source>
</evidence>
<dbReference type="GO" id="GO:0006047">
    <property type="term" value="P:UDP-N-acetylglucosamine metabolic process"/>
    <property type="evidence" value="ECO:0007669"/>
    <property type="project" value="TreeGrafter"/>
</dbReference>
<comment type="caution">
    <text evidence="7">The sequence shown here is derived from an EMBL/GenBank/DDBJ whole genome shotgun (WGS) entry which is preliminary data.</text>
</comment>
<dbReference type="AlphaFoldDB" id="A0A7W6CTC5"/>
<keyword evidence="5" id="KW-0315">Glutamine amidotransferase</keyword>
<dbReference type="SUPFAM" id="SSF53697">
    <property type="entry name" value="SIS domain"/>
    <property type="match status" value="1"/>
</dbReference>
<protein>
    <recommendedName>
        <fullName evidence="3">Glutamine--fructose-6-phosphate aminotransferase [isomerizing]</fullName>
        <ecNumber evidence="2">2.6.1.16</ecNumber>
    </recommendedName>
</protein>
<evidence type="ECO:0000313" key="8">
    <source>
        <dbReference type="Proteomes" id="UP000582090"/>
    </source>
</evidence>
<evidence type="ECO:0000256" key="1">
    <source>
        <dbReference type="ARBA" id="ARBA00001031"/>
    </source>
</evidence>
<proteinExistence type="predicted"/>
<keyword evidence="8" id="KW-1185">Reference proteome</keyword>
<dbReference type="GO" id="GO:0006002">
    <property type="term" value="P:fructose 6-phosphate metabolic process"/>
    <property type="evidence" value="ECO:0007669"/>
    <property type="project" value="TreeGrafter"/>
</dbReference>
<organism evidence="7 8">
    <name type="scientific">Rhizobium metallidurans</name>
    <dbReference type="NCBI Taxonomy" id="1265931"/>
    <lineage>
        <taxon>Bacteria</taxon>
        <taxon>Pseudomonadati</taxon>
        <taxon>Pseudomonadota</taxon>
        <taxon>Alphaproteobacteria</taxon>
        <taxon>Hyphomicrobiales</taxon>
        <taxon>Rhizobiaceae</taxon>
        <taxon>Rhizobium/Agrobacterium group</taxon>
        <taxon>Rhizobium</taxon>
    </lineage>
</organism>
<evidence type="ECO:0000256" key="4">
    <source>
        <dbReference type="ARBA" id="ARBA00022576"/>
    </source>
</evidence>
<dbReference type="EC" id="2.6.1.16" evidence="2"/>
<feature type="domain" description="SIS" evidence="6">
    <location>
        <begin position="199"/>
        <end position="332"/>
    </location>
</feature>
<dbReference type="GO" id="GO:0004360">
    <property type="term" value="F:glutamine-fructose-6-phosphate transaminase (isomerizing) activity"/>
    <property type="evidence" value="ECO:0007669"/>
    <property type="project" value="UniProtKB-EC"/>
</dbReference>
<accession>A0A7W6CTC5</accession>
<keyword evidence="4" id="KW-0032">Aminotransferase</keyword>
<name>A0A7W6CTC5_9HYPH</name>
<evidence type="ECO:0000259" key="6">
    <source>
        <dbReference type="PROSITE" id="PS51464"/>
    </source>
</evidence>
<dbReference type="PROSITE" id="PS51464">
    <property type="entry name" value="SIS"/>
    <property type="match status" value="2"/>
</dbReference>
<keyword evidence="4" id="KW-0808">Transferase</keyword>
<dbReference type="GO" id="GO:0006487">
    <property type="term" value="P:protein N-linked glycosylation"/>
    <property type="evidence" value="ECO:0007669"/>
    <property type="project" value="TreeGrafter"/>
</dbReference>
<dbReference type="InterPro" id="IPR001347">
    <property type="entry name" value="SIS_dom"/>
</dbReference>
<sequence>MTDFTTAVSELMLREPGLRAMKAEMDRQCENALATLSRTEETARRIADRIREQGSLVMYGMGGSHHVNRIAEGLYIDAGLDCRSVTASEAILRPSALDKKRVCLITSQSGESGEVVELLAAMPKDIYRAALTLDPDSTLAASSHDVLVAEGGPEAAFAATRSIILTLAMHAAILQQLGIDQTKLQKVLTDNQPSELGNAAKALSRVKAIVVAGRGLMDGVAGSASLSLMELARIPTIGFETGQFRHGPLEMLGPDIGVILMRSAGADRDSIPPLVKTCVDAGCPTVVLDSSGHACDATYRVEMPALEGLAAAAQILLTLQILNVQIAADNLTTGVGMPLRTTKITL</sequence>
<evidence type="ECO:0000256" key="5">
    <source>
        <dbReference type="ARBA" id="ARBA00022962"/>
    </source>
</evidence>
<dbReference type="Gene3D" id="3.40.50.10490">
    <property type="entry name" value="Glucose-6-phosphate isomerase like protein, domain 1"/>
    <property type="match status" value="2"/>
</dbReference>
<dbReference type="Proteomes" id="UP000582090">
    <property type="component" value="Unassembled WGS sequence"/>
</dbReference>
<dbReference type="GO" id="GO:0097367">
    <property type="term" value="F:carbohydrate derivative binding"/>
    <property type="evidence" value="ECO:0007669"/>
    <property type="project" value="InterPro"/>
</dbReference>
<dbReference type="InterPro" id="IPR046348">
    <property type="entry name" value="SIS_dom_sf"/>
</dbReference>
<feature type="domain" description="SIS" evidence="6">
    <location>
        <begin position="46"/>
        <end position="184"/>
    </location>
</feature>
<gene>
    <name evidence="7" type="ORF">GGQ67_003761</name>
</gene>
<evidence type="ECO:0000256" key="2">
    <source>
        <dbReference type="ARBA" id="ARBA00012916"/>
    </source>
</evidence>
<dbReference type="PANTHER" id="PTHR10937:SF0">
    <property type="entry name" value="GLUTAMINE--FRUCTOSE-6-PHOSPHATE TRANSAMINASE (ISOMERIZING)"/>
    <property type="match status" value="1"/>
</dbReference>
<dbReference type="EMBL" id="JACIDW010000014">
    <property type="protein sequence ID" value="MBB3966076.1"/>
    <property type="molecule type" value="Genomic_DNA"/>
</dbReference>
<evidence type="ECO:0000256" key="3">
    <source>
        <dbReference type="ARBA" id="ARBA00016090"/>
    </source>
</evidence>
<comment type="catalytic activity">
    <reaction evidence="1">
        <text>D-fructose 6-phosphate + L-glutamine = D-glucosamine 6-phosphate + L-glutamate</text>
        <dbReference type="Rhea" id="RHEA:13237"/>
        <dbReference type="ChEBI" id="CHEBI:29985"/>
        <dbReference type="ChEBI" id="CHEBI:58359"/>
        <dbReference type="ChEBI" id="CHEBI:58725"/>
        <dbReference type="ChEBI" id="CHEBI:61527"/>
        <dbReference type="EC" id="2.6.1.16"/>
    </reaction>
</comment>
<dbReference type="RefSeq" id="WP_183901586.1">
    <property type="nucleotide sequence ID" value="NZ_JACIDW010000014.1"/>
</dbReference>